<feature type="compositionally biased region" description="Acidic residues" evidence="2">
    <location>
        <begin position="334"/>
        <end position="343"/>
    </location>
</feature>
<gene>
    <name evidence="3" type="ORF">BSTOLATCC_MIC46602</name>
</gene>
<dbReference type="Proteomes" id="UP001162131">
    <property type="component" value="Unassembled WGS sequence"/>
</dbReference>
<feature type="region of interest" description="Disordered" evidence="2">
    <location>
        <begin position="333"/>
        <end position="358"/>
    </location>
</feature>
<evidence type="ECO:0000256" key="2">
    <source>
        <dbReference type="SAM" id="MobiDB-lite"/>
    </source>
</evidence>
<protein>
    <submittedName>
        <fullName evidence="3">Uncharacterized protein</fullName>
    </submittedName>
</protein>
<accession>A0AAU9JL47</accession>
<proteinExistence type="predicted"/>
<evidence type="ECO:0000313" key="3">
    <source>
        <dbReference type="EMBL" id="CAG9328606.1"/>
    </source>
</evidence>
<sequence>MGLIEGWFLFRSEKKHDVKIDNVVCKLDSVKASQPIQKLASLEYLRALKEHSSYHEKQSKSLSDSVEYAIDKAVRERMQQGLFGYDHSQLIVVEMELQKNLLKEKGPKSPEAAEALVNRMLLEKLEASEKQNPGRKLDYENWKRKKDAEGRLKKKLTSEVLGIEKEQEIIEINEKMTHEAESSKKVKEWARAKRKEERQKRREKLIQEKIVEESKNKKREEANAHYREWLRDSLMKLKEQKKRERAERKTKAALEREIERQKEENKIKAELAYQEWLINKLSKTEPNTPEIYPEPKIKKPTMLAYSPNKQKIPVIQNSYDEYSESITENIEYSDYSDEEEEESIPIVSSQKPPRHNANPLQMQMNQHRVDDNHTFEDLSSIRRSPHVIDAYQNEQEVSESSFEGSSYEEN</sequence>
<keyword evidence="1" id="KW-0175">Coiled coil</keyword>
<feature type="region of interest" description="Disordered" evidence="2">
    <location>
        <begin position="378"/>
        <end position="410"/>
    </location>
</feature>
<evidence type="ECO:0000256" key="1">
    <source>
        <dbReference type="SAM" id="Coils"/>
    </source>
</evidence>
<reference evidence="3" key="1">
    <citation type="submission" date="2021-09" db="EMBL/GenBank/DDBJ databases">
        <authorList>
            <consortium name="AG Swart"/>
            <person name="Singh M."/>
            <person name="Singh A."/>
            <person name="Seah K."/>
            <person name="Emmerich C."/>
        </authorList>
    </citation>
    <scope>NUCLEOTIDE SEQUENCE</scope>
    <source>
        <strain evidence="3">ATCC30299</strain>
    </source>
</reference>
<keyword evidence="4" id="KW-1185">Reference proteome</keyword>
<evidence type="ECO:0000313" key="4">
    <source>
        <dbReference type="Proteomes" id="UP001162131"/>
    </source>
</evidence>
<comment type="caution">
    <text evidence="3">The sequence shown here is derived from an EMBL/GenBank/DDBJ whole genome shotgun (WGS) entry which is preliminary data.</text>
</comment>
<name>A0AAU9JL47_9CILI</name>
<feature type="compositionally biased region" description="Low complexity" evidence="2">
    <location>
        <begin position="394"/>
        <end position="410"/>
    </location>
</feature>
<dbReference type="EMBL" id="CAJZBQ010000046">
    <property type="protein sequence ID" value="CAG9328606.1"/>
    <property type="molecule type" value="Genomic_DNA"/>
</dbReference>
<organism evidence="3 4">
    <name type="scientific">Blepharisma stoltei</name>
    <dbReference type="NCBI Taxonomy" id="1481888"/>
    <lineage>
        <taxon>Eukaryota</taxon>
        <taxon>Sar</taxon>
        <taxon>Alveolata</taxon>
        <taxon>Ciliophora</taxon>
        <taxon>Postciliodesmatophora</taxon>
        <taxon>Heterotrichea</taxon>
        <taxon>Heterotrichida</taxon>
        <taxon>Blepharismidae</taxon>
        <taxon>Blepharisma</taxon>
    </lineage>
</organism>
<feature type="coiled-coil region" evidence="1">
    <location>
        <begin position="227"/>
        <end position="271"/>
    </location>
</feature>
<dbReference type="AlphaFoldDB" id="A0AAU9JL47"/>